<gene>
    <name evidence="2" type="ordered locus">Sterm_1839</name>
</gene>
<dbReference type="Pfam" id="PF10517">
    <property type="entry name" value="DM13"/>
    <property type="match status" value="1"/>
</dbReference>
<dbReference type="STRING" id="526218.Sterm_1839"/>
<sequence>MKKFFLFILFFIITLFSFSENFFGTFDAKLHQIKGDITVDNINGTIAINDFTYDGKGSDVYIIISKDKNFKDKKNISKKLKRAYVNEDVYLEVKNLAKLMDKGYNTISVYTQKYKYSFADAKLIMD</sequence>
<dbReference type="InterPro" id="IPR019545">
    <property type="entry name" value="DM13_domain"/>
</dbReference>
<reference evidence="3" key="1">
    <citation type="submission" date="2009-09" db="EMBL/GenBank/DDBJ databases">
        <title>The complete chromosome of Sebaldella termitidis ATCC 33386.</title>
        <authorList>
            <consortium name="US DOE Joint Genome Institute (JGI-PGF)"/>
            <person name="Lucas S."/>
            <person name="Copeland A."/>
            <person name="Lapidus A."/>
            <person name="Glavina del Rio T."/>
            <person name="Dalin E."/>
            <person name="Tice H."/>
            <person name="Bruce D."/>
            <person name="Goodwin L."/>
            <person name="Pitluck S."/>
            <person name="Kyrpides N."/>
            <person name="Mavromatis K."/>
            <person name="Ivanova N."/>
            <person name="Mikhailova N."/>
            <person name="Sims D."/>
            <person name="Meincke L."/>
            <person name="Brettin T."/>
            <person name="Detter J.C."/>
            <person name="Han C."/>
            <person name="Larimer F."/>
            <person name="Land M."/>
            <person name="Hauser L."/>
            <person name="Markowitz V."/>
            <person name="Cheng J.F."/>
            <person name="Hugenholtz P."/>
            <person name="Woyke T."/>
            <person name="Wu D."/>
            <person name="Eisen J.A."/>
        </authorList>
    </citation>
    <scope>NUCLEOTIDE SEQUENCE [LARGE SCALE GENOMIC DNA]</scope>
    <source>
        <strain evidence="3">ATCC 33386 / NCTC 11300</strain>
    </source>
</reference>
<dbReference type="PROSITE" id="PS51549">
    <property type="entry name" value="DM13"/>
    <property type="match status" value="1"/>
</dbReference>
<reference evidence="2 3" key="2">
    <citation type="journal article" date="2010" name="Stand. Genomic Sci.">
        <title>Complete genome sequence of Sebaldella termitidis type strain (NCTC 11300).</title>
        <authorList>
            <person name="Harmon-Smith M."/>
            <person name="Celia L."/>
            <person name="Chertkov O."/>
            <person name="Lapidus A."/>
            <person name="Copeland A."/>
            <person name="Glavina Del Rio T."/>
            <person name="Nolan M."/>
            <person name="Lucas S."/>
            <person name="Tice H."/>
            <person name="Cheng J.F."/>
            <person name="Han C."/>
            <person name="Detter J.C."/>
            <person name="Bruce D."/>
            <person name="Goodwin L."/>
            <person name="Pitluck S."/>
            <person name="Pati A."/>
            <person name="Liolios K."/>
            <person name="Ivanova N."/>
            <person name="Mavromatis K."/>
            <person name="Mikhailova N."/>
            <person name="Chen A."/>
            <person name="Palaniappan K."/>
            <person name="Land M."/>
            <person name="Hauser L."/>
            <person name="Chang Y.J."/>
            <person name="Jeffries C.D."/>
            <person name="Brettin T."/>
            <person name="Goker M."/>
            <person name="Beck B."/>
            <person name="Bristow J."/>
            <person name="Eisen J.A."/>
            <person name="Markowitz V."/>
            <person name="Hugenholtz P."/>
            <person name="Kyrpides N.C."/>
            <person name="Klenk H.P."/>
            <person name="Chen F."/>
        </authorList>
    </citation>
    <scope>NUCLEOTIDE SEQUENCE [LARGE SCALE GENOMIC DNA]</scope>
    <source>
        <strain evidence="3">ATCC 33386 / NCTC 11300</strain>
    </source>
</reference>
<keyword evidence="3" id="KW-1185">Reference proteome</keyword>
<name>D1AJ09_SEBTE</name>
<dbReference type="AlphaFoldDB" id="D1AJ09"/>
<dbReference type="HOGENOM" id="CLU_1991130_0_0_0"/>
<organism evidence="2 3">
    <name type="scientific">Sebaldella termitidis (strain ATCC 33386 / NCTC 11300)</name>
    <dbReference type="NCBI Taxonomy" id="526218"/>
    <lineage>
        <taxon>Bacteria</taxon>
        <taxon>Fusobacteriati</taxon>
        <taxon>Fusobacteriota</taxon>
        <taxon>Fusobacteriia</taxon>
        <taxon>Fusobacteriales</taxon>
        <taxon>Leptotrichiaceae</taxon>
        <taxon>Sebaldella</taxon>
    </lineage>
</organism>
<protein>
    <recommendedName>
        <fullName evidence="1">DM13 domain-containing protein</fullName>
    </recommendedName>
</protein>
<evidence type="ECO:0000259" key="1">
    <source>
        <dbReference type="PROSITE" id="PS51549"/>
    </source>
</evidence>
<evidence type="ECO:0000313" key="3">
    <source>
        <dbReference type="Proteomes" id="UP000000845"/>
    </source>
</evidence>
<proteinExistence type="predicted"/>
<feature type="domain" description="DM13" evidence="1">
    <location>
        <begin position="24"/>
        <end position="124"/>
    </location>
</feature>
<dbReference type="Proteomes" id="UP000000845">
    <property type="component" value="Chromosome"/>
</dbReference>
<accession>D1AJ09</accession>
<evidence type="ECO:0000313" key="2">
    <source>
        <dbReference type="EMBL" id="ACZ08697.1"/>
    </source>
</evidence>
<dbReference type="RefSeq" id="WP_012861291.1">
    <property type="nucleotide sequence ID" value="NC_013517.1"/>
</dbReference>
<dbReference type="KEGG" id="str:Sterm_1839"/>
<dbReference type="EMBL" id="CP001739">
    <property type="protein sequence ID" value="ACZ08697.1"/>
    <property type="molecule type" value="Genomic_DNA"/>
</dbReference>